<protein>
    <submittedName>
        <fullName evidence="2">Uncharacterized protein</fullName>
    </submittedName>
</protein>
<dbReference type="Proteomes" id="UP000503440">
    <property type="component" value="Plasmid pB18-1"/>
</dbReference>
<evidence type="ECO:0000256" key="1">
    <source>
        <dbReference type="SAM" id="Phobius"/>
    </source>
</evidence>
<keyword evidence="1" id="KW-0812">Transmembrane</keyword>
<dbReference type="RefSeq" id="WP_163146405.1">
    <property type="nucleotide sequence ID" value="NZ_CP044456.1"/>
</dbReference>
<dbReference type="AlphaFoldDB" id="A0A6C0Y6I9"/>
<keyword evidence="2" id="KW-0614">Plasmid</keyword>
<reference evidence="2 3" key="1">
    <citation type="submission" date="2019-09" db="EMBL/GenBank/DDBJ databases">
        <title>Non-baumannii Acinetobacter spp. carrying blaNDM-1 isolated in China.</title>
        <authorList>
            <person name="Cui C."/>
            <person name="Chen C."/>
            <person name="Sun J."/>
            <person name="Liu Y."/>
        </authorList>
    </citation>
    <scope>NUCLEOTIDE SEQUENCE [LARGE SCALE GENOMIC DNA]</scope>
    <source>
        <strain evidence="2 3">B18</strain>
        <plasmid evidence="3">pb18-1</plasmid>
    </source>
</reference>
<dbReference type="EMBL" id="CP044456">
    <property type="protein sequence ID" value="QIC71746.1"/>
    <property type="molecule type" value="Genomic_DNA"/>
</dbReference>
<keyword evidence="1" id="KW-0472">Membrane</keyword>
<feature type="transmembrane region" description="Helical" evidence="1">
    <location>
        <begin position="36"/>
        <end position="55"/>
    </location>
</feature>
<gene>
    <name evidence="2" type="ORF">FSC09_15235</name>
</gene>
<geneLocation type="plasmid" evidence="3">
    <name>pb18-1</name>
</geneLocation>
<keyword evidence="1" id="KW-1133">Transmembrane helix</keyword>
<proteinExistence type="predicted"/>
<accession>A0A6C0Y6I9</accession>
<sequence length="163" mass="18523">MKINTHQLLAIALLAGGVLAFQPVLHKSTVPNVELLLACGAATLTFCILFFPLIVKFSFFRKLDWTSAWSDRQRIAIHKNNFKDFNLNSEGYIHRLKPYAVRIILLVVTVYLFESIFFSESTTELNIKAYLHISILCLAFYLTGVLAAICLNMFLALPKLKRN</sequence>
<feature type="transmembrane region" description="Helical" evidence="1">
    <location>
        <begin position="99"/>
        <end position="118"/>
    </location>
</feature>
<evidence type="ECO:0000313" key="3">
    <source>
        <dbReference type="Proteomes" id="UP000503440"/>
    </source>
</evidence>
<evidence type="ECO:0000313" key="2">
    <source>
        <dbReference type="EMBL" id="QIC71746.1"/>
    </source>
</evidence>
<feature type="transmembrane region" description="Helical" evidence="1">
    <location>
        <begin position="130"/>
        <end position="157"/>
    </location>
</feature>
<name>A0A6C0Y6I9_9GAMM</name>
<organism evidence="2 3">
    <name type="scientific">Acinetobacter indicus</name>
    <dbReference type="NCBI Taxonomy" id="756892"/>
    <lineage>
        <taxon>Bacteria</taxon>
        <taxon>Pseudomonadati</taxon>
        <taxon>Pseudomonadota</taxon>
        <taxon>Gammaproteobacteria</taxon>
        <taxon>Moraxellales</taxon>
        <taxon>Moraxellaceae</taxon>
        <taxon>Acinetobacter</taxon>
    </lineage>
</organism>